<evidence type="ECO:0000256" key="9">
    <source>
        <dbReference type="ARBA" id="ARBA00023240"/>
    </source>
</evidence>
<evidence type="ECO:0000256" key="15">
    <source>
        <dbReference type="SAM" id="SignalP"/>
    </source>
</evidence>
<reference evidence="19" key="1">
    <citation type="submission" date="2022-12" db="EMBL/GenBank/DDBJ databases">
        <authorList>
            <person name="Alioto T."/>
            <person name="Alioto T."/>
            <person name="Gomez Garrido J."/>
        </authorList>
    </citation>
    <scope>NUCLEOTIDE SEQUENCE</scope>
</reference>
<dbReference type="PROSITE" id="PS01186">
    <property type="entry name" value="EGF_2"/>
    <property type="match status" value="1"/>
</dbReference>
<name>A0AA35P3I2_9SAUR</name>
<feature type="binding site" evidence="12">
    <location>
        <position position="326"/>
    </location>
    <ligand>
        <name>Zn(2+)</name>
        <dbReference type="ChEBI" id="CHEBI:29105"/>
        <note>catalytic</note>
    </ligand>
</feature>
<evidence type="ECO:0000256" key="5">
    <source>
        <dbReference type="ARBA" id="ARBA00022692"/>
    </source>
</evidence>
<evidence type="ECO:0000256" key="7">
    <source>
        <dbReference type="ARBA" id="ARBA00023136"/>
    </source>
</evidence>
<keyword evidence="12" id="KW-0479">Metal-binding</keyword>
<keyword evidence="4" id="KW-0800">Toxin</keyword>
<keyword evidence="3" id="KW-0964">Secreted</keyword>
<dbReference type="GO" id="GO:0006508">
    <property type="term" value="P:proteolysis"/>
    <property type="evidence" value="ECO:0007669"/>
    <property type="project" value="InterPro"/>
</dbReference>
<dbReference type="GO" id="GO:0005576">
    <property type="term" value="C:extracellular region"/>
    <property type="evidence" value="ECO:0007669"/>
    <property type="project" value="UniProtKB-SubCell"/>
</dbReference>
<dbReference type="InterPro" id="IPR024079">
    <property type="entry name" value="MetalloPept_cat_dom_sf"/>
</dbReference>
<feature type="disulfide bond" evidence="10">
    <location>
        <begin position="486"/>
        <end position="506"/>
    </location>
</feature>
<evidence type="ECO:0000313" key="19">
    <source>
        <dbReference type="EMBL" id="CAI5773619.1"/>
    </source>
</evidence>
<gene>
    <name evidence="19" type="ORF">PODLI_1B025558</name>
</gene>
<dbReference type="GO" id="GO:0008584">
    <property type="term" value="P:male gonad development"/>
    <property type="evidence" value="ECO:0007669"/>
    <property type="project" value="TreeGrafter"/>
</dbReference>
<keyword evidence="20" id="KW-1185">Reference proteome</keyword>
<evidence type="ECO:0000256" key="1">
    <source>
        <dbReference type="ARBA" id="ARBA00004479"/>
    </source>
</evidence>
<feature type="binding site" evidence="12">
    <location>
        <position position="322"/>
    </location>
    <ligand>
        <name>Zn(2+)</name>
        <dbReference type="ChEBI" id="CHEBI:29105"/>
        <note>catalytic</note>
    </ligand>
</feature>
<evidence type="ECO:0000259" key="17">
    <source>
        <dbReference type="PROSITE" id="PS50214"/>
    </source>
</evidence>
<dbReference type="Pfam" id="PF00200">
    <property type="entry name" value="Disintegrin"/>
    <property type="match status" value="1"/>
</dbReference>
<dbReference type="GO" id="GO:0090729">
    <property type="term" value="F:toxin activity"/>
    <property type="evidence" value="ECO:0007669"/>
    <property type="project" value="UniProtKB-KW"/>
</dbReference>
<dbReference type="Gene3D" id="3.40.390.10">
    <property type="entry name" value="Collagenase (Catalytic Domain)"/>
    <property type="match status" value="1"/>
</dbReference>
<dbReference type="GO" id="GO:1990913">
    <property type="term" value="C:sperm head plasma membrane"/>
    <property type="evidence" value="ECO:0007669"/>
    <property type="project" value="TreeGrafter"/>
</dbReference>
<evidence type="ECO:0000256" key="14">
    <source>
        <dbReference type="SAM" id="Phobius"/>
    </source>
</evidence>
<dbReference type="InterPro" id="IPR006586">
    <property type="entry name" value="ADAM_Cys-rich"/>
</dbReference>
<feature type="domain" description="EGF-like" evidence="16">
    <location>
        <begin position="652"/>
        <end position="685"/>
    </location>
</feature>
<keyword evidence="7 14" id="KW-0472">Membrane</keyword>
<feature type="region of interest" description="Disordered" evidence="13">
    <location>
        <begin position="749"/>
        <end position="771"/>
    </location>
</feature>
<feature type="domain" description="Peptidase M12B" evidence="18">
    <location>
        <begin position="191"/>
        <end position="391"/>
    </location>
</feature>
<evidence type="ECO:0000256" key="3">
    <source>
        <dbReference type="ARBA" id="ARBA00022525"/>
    </source>
</evidence>
<organism evidence="19 20">
    <name type="scientific">Podarcis lilfordi</name>
    <name type="common">Lilford's wall lizard</name>
    <dbReference type="NCBI Taxonomy" id="74358"/>
    <lineage>
        <taxon>Eukaryota</taxon>
        <taxon>Metazoa</taxon>
        <taxon>Chordata</taxon>
        <taxon>Craniata</taxon>
        <taxon>Vertebrata</taxon>
        <taxon>Euteleostomi</taxon>
        <taxon>Lepidosauria</taxon>
        <taxon>Squamata</taxon>
        <taxon>Bifurcata</taxon>
        <taxon>Unidentata</taxon>
        <taxon>Episquamata</taxon>
        <taxon>Laterata</taxon>
        <taxon>Lacertibaenia</taxon>
        <taxon>Lacertidae</taxon>
        <taxon>Podarcis</taxon>
    </lineage>
</organism>
<keyword evidence="8 11" id="KW-1015">Disulfide bond</keyword>
<dbReference type="SUPFAM" id="SSF57552">
    <property type="entry name" value="Blood coagulation inhibitor (disintegrin)"/>
    <property type="match status" value="1"/>
</dbReference>
<keyword evidence="12" id="KW-0862">Zinc</keyword>
<feature type="transmembrane region" description="Helical" evidence="14">
    <location>
        <begin position="707"/>
        <end position="727"/>
    </location>
</feature>
<dbReference type="GO" id="GO:0004222">
    <property type="term" value="F:metalloendopeptidase activity"/>
    <property type="evidence" value="ECO:0007669"/>
    <property type="project" value="InterPro"/>
</dbReference>
<dbReference type="Pfam" id="PF01421">
    <property type="entry name" value="Reprolysin"/>
    <property type="match status" value="1"/>
</dbReference>
<dbReference type="SMART" id="SM00608">
    <property type="entry name" value="ACR"/>
    <property type="match status" value="1"/>
</dbReference>
<evidence type="ECO:0000256" key="4">
    <source>
        <dbReference type="ARBA" id="ARBA00022656"/>
    </source>
</evidence>
<feature type="signal peptide" evidence="15">
    <location>
        <begin position="1"/>
        <end position="21"/>
    </location>
</feature>
<dbReference type="PROSITE" id="PS50214">
    <property type="entry name" value="DISINTEGRIN_2"/>
    <property type="match status" value="1"/>
</dbReference>
<keyword evidence="9" id="KW-1199">Hemostasis impairing toxin</keyword>
<feature type="chain" id="PRO_5041284246" evidence="15">
    <location>
        <begin position="22"/>
        <end position="784"/>
    </location>
</feature>
<dbReference type="InterPro" id="IPR002870">
    <property type="entry name" value="Peptidase_M12B_N"/>
</dbReference>
<keyword evidence="11" id="KW-0245">EGF-like domain</keyword>
<dbReference type="InterPro" id="IPR036436">
    <property type="entry name" value="Disintegrin_dom_sf"/>
</dbReference>
<dbReference type="InterPro" id="IPR001762">
    <property type="entry name" value="Disintegrin_dom"/>
</dbReference>
<feature type="disulfide bond" evidence="12">
    <location>
        <begin position="346"/>
        <end position="370"/>
    </location>
</feature>
<dbReference type="PRINTS" id="PR00289">
    <property type="entry name" value="DISINTEGRIN"/>
</dbReference>
<dbReference type="PANTHER" id="PTHR11905:SF120">
    <property type="entry name" value="DISINTEGRIN AND METALLOPROTEINASE DOMAIN-CONTAINING PROTEIN 1A"/>
    <property type="match status" value="1"/>
</dbReference>
<proteinExistence type="predicted"/>
<sequence length="784" mass="87475">MSVPWVLLLLLLLLGPGLMEASKYLYSEVVIPQTLDPKSGFSTKREVSYVIRIEGSDRTIHLRQKFFIFRNMPVYSFNTEGKRQVQNPYIQVDCYYGGYVEALPDSNVILSTCHGLWGHIQIGQLQYEIHPFEGSSTHQHFLYRMAPEQQEPCRGIPDPQKQLPRHEIEFTPATVSSEEKTEFPGADAPSRYLEYFAVCDNSIYQQKKKNVTQVILMVLQILSVLHNIYDDIGLHVVLTGIEVWTRQDLAGSDTGLQAFHNYVTSELRTQVHFDHASLFTAVGQHNSFGNSWEERFCLQDHVSVSSVRTSLSLTNDGVSAAHQLGHAVFGFVHDDLPELKGRRCDCTCTSERGRCVMHSAVAGCHRFSNCSKNAYYEFLANRGKFCLLNLPRDSFESYSENTFNIKMCGNGVVEGEEECDCGRPEDLKELQDVASLSESRVQELKRLEECQKNDCCQEDCRWKPNAVCTHGLCCDNCKIVTEGKECREAASECDFPEYCNGVSSKCPPDVYKQNGMPCGTNDICYSGKCFNAHQQCEEIFGKGAKSAPLSCYKKVNVRGDRIGNCGRNKFGYKKCKEEDVLCGRIQCININKIPRFAAEQSVVQTPTDNLLCWGIVSHKGDDMHDAGAIADGSVCGDNKICIKRECVDLKVLNYDCNFTRCNNQGFCNSNKNCHCSYGWAPPYCAGKGFGGSLDSGPAPELSNTRRVVMLSSMVGIGVLLLATVIMFRNSIQTWFGRLISDRISPKPIDSASESTEQLKDAAQGSMESQQSTEGMLLCCGLESG</sequence>
<dbReference type="InterPro" id="IPR001590">
    <property type="entry name" value="Peptidase_M12B"/>
</dbReference>
<dbReference type="SUPFAM" id="SSF55486">
    <property type="entry name" value="Metalloproteases ('zincins'), catalytic domain"/>
    <property type="match status" value="1"/>
</dbReference>
<keyword evidence="15" id="KW-0732">Signal</keyword>
<dbReference type="PROSITE" id="PS50026">
    <property type="entry name" value="EGF_3"/>
    <property type="match status" value="1"/>
</dbReference>
<feature type="disulfide bond" evidence="11">
    <location>
        <begin position="675"/>
        <end position="684"/>
    </location>
</feature>
<dbReference type="InterPro" id="IPR000742">
    <property type="entry name" value="EGF"/>
</dbReference>
<keyword evidence="6 14" id="KW-1133">Transmembrane helix</keyword>
<comment type="caution">
    <text evidence="11">Lacks conserved residue(s) required for the propagation of feature annotation.</text>
</comment>
<dbReference type="Proteomes" id="UP001178461">
    <property type="component" value="Chromosome 4"/>
</dbReference>
<dbReference type="SMART" id="SM00050">
    <property type="entry name" value="DISIN"/>
    <property type="match status" value="1"/>
</dbReference>
<dbReference type="Pfam" id="PF08516">
    <property type="entry name" value="ADAM_CR"/>
    <property type="match status" value="1"/>
</dbReference>
<evidence type="ECO:0000256" key="8">
    <source>
        <dbReference type="ARBA" id="ARBA00023157"/>
    </source>
</evidence>
<accession>A0AA35P3I2</accession>
<dbReference type="AlphaFoldDB" id="A0AA35P3I2"/>
<feature type="domain" description="Disintegrin" evidence="17">
    <location>
        <begin position="405"/>
        <end position="514"/>
    </location>
</feature>
<evidence type="ECO:0000256" key="10">
    <source>
        <dbReference type="PROSITE-ProRule" id="PRU00068"/>
    </source>
</evidence>
<evidence type="ECO:0000256" key="2">
    <source>
        <dbReference type="ARBA" id="ARBA00004613"/>
    </source>
</evidence>
<dbReference type="PROSITE" id="PS00427">
    <property type="entry name" value="DISINTEGRIN_1"/>
    <property type="match status" value="1"/>
</dbReference>
<protein>
    <submittedName>
        <fullName evidence="19">And metalloproteinase domain-containing 9-like isoform X2</fullName>
    </submittedName>
</protein>
<dbReference type="Gene3D" id="4.10.70.10">
    <property type="entry name" value="Disintegrin domain"/>
    <property type="match status" value="1"/>
</dbReference>
<dbReference type="PROSITE" id="PS50215">
    <property type="entry name" value="ADAM_MEPRO"/>
    <property type="match status" value="1"/>
</dbReference>
<dbReference type="Pfam" id="PF01562">
    <property type="entry name" value="Pep_M12B_propep"/>
    <property type="match status" value="1"/>
</dbReference>
<dbReference type="InterPro" id="IPR018358">
    <property type="entry name" value="Disintegrin_CS"/>
</dbReference>
<dbReference type="InterPro" id="IPR034027">
    <property type="entry name" value="Reprolysin_adamalysin"/>
</dbReference>
<evidence type="ECO:0000256" key="6">
    <source>
        <dbReference type="ARBA" id="ARBA00022989"/>
    </source>
</evidence>
<evidence type="ECO:0000256" key="12">
    <source>
        <dbReference type="PROSITE-ProRule" id="PRU00276"/>
    </source>
</evidence>
<evidence type="ECO:0000256" key="13">
    <source>
        <dbReference type="SAM" id="MobiDB-lite"/>
    </source>
</evidence>
<evidence type="ECO:0000256" key="11">
    <source>
        <dbReference type="PROSITE-ProRule" id="PRU00076"/>
    </source>
</evidence>
<evidence type="ECO:0000259" key="18">
    <source>
        <dbReference type="PROSITE" id="PS50215"/>
    </source>
</evidence>
<dbReference type="PANTHER" id="PTHR11905">
    <property type="entry name" value="ADAM A DISINTEGRIN AND METALLOPROTEASE DOMAIN"/>
    <property type="match status" value="1"/>
</dbReference>
<keyword evidence="5 14" id="KW-0812">Transmembrane</keyword>
<dbReference type="GO" id="GO:0009897">
    <property type="term" value="C:external side of plasma membrane"/>
    <property type="evidence" value="ECO:0007669"/>
    <property type="project" value="TreeGrafter"/>
</dbReference>
<dbReference type="CDD" id="cd04269">
    <property type="entry name" value="ZnMc_adamalysin_II_like"/>
    <property type="match status" value="1"/>
</dbReference>
<evidence type="ECO:0000313" key="20">
    <source>
        <dbReference type="Proteomes" id="UP001178461"/>
    </source>
</evidence>
<comment type="subcellular location">
    <subcellularLocation>
        <location evidence="1">Membrane</location>
        <topology evidence="1">Single-pass type I membrane protein</topology>
    </subcellularLocation>
    <subcellularLocation>
        <location evidence="2">Secreted</location>
    </subcellularLocation>
</comment>
<feature type="binding site" evidence="12">
    <location>
        <position position="333"/>
    </location>
    <ligand>
        <name>Zn(2+)</name>
        <dbReference type="ChEBI" id="CHEBI:29105"/>
        <note>catalytic</note>
    </ligand>
</feature>
<dbReference type="EMBL" id="OX395129">
    <property type="protein sequence ID" value="CAI5773619.1"/>
    <property type="molecule type" value="Genomic_DNA"/>
</dbReference>
<dbReference type="GO" id="GO:0046872">
    <property type="term" value="F:metal ion binding"/>
    <property type="evidence" value="ECO:0007669"/>
    <property type="project" value="UniProtKB-KW"/>
</dbReference>
<evidence type="ECO:0000259" key="16">
    <source>
        <dbReference type="PROSITE" id="PS50026"/>
    </source>
</evidence>